<protein>
    <submittedName>
        <fullName evidence="3">Neur_chan_memb domain-containing protein</fullName>
    </submittedName>
</protein>
<gene>
    <name evidence="1" type="ORF">GPUH_LOCUS21789</name>
</gene>
<dbReference type="EMBL" id="UYRT01093481">
    <property type="protein sequence ID" value="VDN38926.1"/>
    <property type="molecule type" value="Genomic_DNA"/>
</dbReference>
<reference evidence="1 2" key="2">
    <citation type="submission" date="2018-11" db="EMBL/GenBank/DDBJ databases">
        <authorList>
            <consortium name="Pathogen Informatics"/>
        </authorList>
    </citation>
    <scope>NUCLEOTIDE SEQUENCE [LARGE SCALE GENOMIC DNA]</scope>
</reference>
<organism evidence="3">
    <name type="scientific">Gongylonema pulchrum</name>
    <dbReference type="NCBI Taxonomy" id="637853"/>
    <lineage>
        <taxon>Eukaryota</taxon>
        <taxon>Metazoa</taxon>
        <taxon>Ecdysozoa</taxon>
        <taxon>Nematoda</taxon>
        <taxon>Chromadorea</taxon>
        <taxon>Rhabditida</taxon>
        <taxon>Spirurina</taxon>
        <taxon>Spiruromorpha</taxon>
        <taxon>Spiruroidea</taxon>
        <taxon>Gongylonematidae</taxon>
        <taxon>Gongylonema</taxon>
    </lineage>
</organism>
<proteinExistence type="predicted"/>
<accession>A0A183ELE8</accession>
<reference evidence="3" key="1">
    <citation type="submission" date="2016-06" db="UniProtKB">
        <authorList>
            <consortium name="WormBaseParasite"/>
        </authorList>
    </citation>
    <scope>IDENTIFICATION</scope>
</reference>
<dbReference type="Proteomes" id="UP000271098">
    <property type="component" value="Unassembled WGS sequence"/>
</dbReference>
<evidence type="ECO:0000313" key="1">
    <source>
        <dbReference type="EMBL" id="VDN38926.1"/>
    </source>
</evidence>
<sequence length="103" mass="11586">MLQKAIPGVYSESKIVPILVLLVVIMIYDMNRDPNEPERVRLEDKALGDSSARNGNYALKYTEERMNMLSSTHAPKATTTARISTSSSPDAFTVVFQHRFLIK</sequence>
<keyword evidence="2" id="KW-1185">Reference proteome</keyword>
<dbReference type="WBParaSite" id="GPUH_0002181601-mRNA-1">
    <property type="protein sequence ID" value="GPUH_0002181601-mRNA-1"/>
    <property type="gene ID" value="GPUH_0002181601"/>
</dbReference>
<evidence type="ECO:0000313" key="2">
    <source>
        <dbReference type="Proteomes" id="UP000271098"/>
    </source>
</evidence>
<evidence type="ECO:0000313" key="3">
    <source>
        <dbReference type="WBParaSite" id="GPUH_0002181601-mRNA-1"/>
    </source>
</evidence>
<name>A0A183ELE8_9BILA</name>
<dbReference type="AlphaFoldDB" id="A0A183ELE8"/>